<dbReference type="InterPro" id="IPR012337">
    <property type="entry name" value="RNaseH-like_sf"/>
</dbReference>
<dbReference type="RefSeq" id="WP_006524172.1">
    <property type="nucleotide sequence ID" value="NC_021184.1"/>
</dbReference>
<dbReference type="PANTHER" id="PTHR46889">
    <property type="entry name" value="TRANSPOSASE INSF FOR INSERTION SEQUENCE IS3B-RELATED"/>
    <property type="match status" value="1"/>
</dbReference>
<name>R4KM56_9FIRM</name>
<protein>
    <submittedName>
        <fullName evidence="2">Transposase</fullName>
    </submittedName>
</protein>
<dbReference type="EMBL" id="CP003273">
    <property type="protein sequence ID" value="AGL03769.1"/>
    <property type="molecule type" value="Genomic_DNA"/>
</dbReference>
<dbReference type="HOGENOM" id="CLU_064679_0_1_9"/>
<dbReference type="GO" id="GO:0003676">
    <property type="term" value="F:nucleic acid binding"/>
    <property type="evidence" value="ECO:0007669"/>
    <property type="project" value="InterPro"/>
</dbReference>
<dbReference type="AlphaFoldDB" id="R4KM56"/>
<dbReference type="OrthoDB" id="2079560at2"/>
<reference evidence="2 3" key="1">
    <citation type="submission" date="2012-01" db="EMBL/GenBank/DDBJ databases">
        <title>Complete sequence of Desulfotomaculum gibsoniae DSM 7213.</title>
        <authorList>
            <consortium name="US DOE Joint Genome Institute"/>
            <person name="Lucas S."/>
            <person name="Han J."/>
            <person name="Lapidus A."/>
            <person name="Cheng J.-F."/>
            <person name="Goodwin L."/>
            <person name="Pitluck S."/>
            <person name="Peters L."/>
            <person name="Ovchinnikova G."/>
            <person name="Teshima H."/>
            <person name="Detter J.C."/>
            <person name="Han C."/>
            <person name="Tapia R."/>
            <person name="Land M."/>
            <person name="Hauser L."/>
            <person name="Kyrpides N."/>
            <person name="Ivanova N."/>
            <person name="Pagani I."/>
            <person name="Parshina S."/>
            <person name="Plugge C."/>
            <person name="Muyzer G."/>
            <person name="Kuever J."/>
            <person name="Ivanova A."/>
            <person name="Nazina T."/>
            <person name="Klenk H.-P."/>
            <person name="Brambilla E."/>
            <person name="Spring S."/>
            <person name="Stams A.F."/>
            <person name="Woyke T."/>
        </authorList>
    </citation>
    <scope>NUCLEOTIDE SEQUENCE [LARGE SCALE GENOMIC DNA]</scope>
    <source>
        <strain evidence="2 3">DSM 7213</strain>
    </source>
</reference>
<proteinExistence type="predicted"/>
<dbReference type="GO" id="GO:0015074">
    <property type="term" value="P:DNA integration"/>
    <property type="evidence" value="ECO:0007669"/>
    <property type="project" value="InterPro"/>
</dbReference>
<feature type="domain" description="Integrase catalytic" evidence="1">
    <location>
        <begin position="178"/>
        <end position="339"/>
    </location>
</feature>
<dbReference type="SUPFAM" id="SSF53098">
    <property type="entry name" value="Ribonuclease H-like"/>
    <property type="match status" value="1"/>
</dbReference>
<accession>R4KM56</accession>
<sequence length="365" mass="43102">MDFEALFQYFKEWASDLYQNFVNLFKSHEQLRQENFMLRSQLALYDHDVKTGKRPKPKATPAFRQKMVLLSKRFARWKECLPTFKPKTVIKWHKTAFKLYWFKKSKRIGRPPISQEAIDIIKQMYEENPSLSPEKIREKLLLKNVTDAPSPNTIAKYLPSIRKPPTEKQIQSWKMFLKNHAPDTWGVDFFTAPTLMFKVLYVLVIINHGTRKIEHFSVTTNPNVFWLKQQFRNTTPYDHKPKYLVHDNDAVFTSKDFQCFLAASRIKSKRTAIKAPWQNPYAERVIGTLRQELLNHIIPFNERHLHYLLSEYVHKYYNPHRTHLGLDGQTPIPTQKYESTTAAETKLKSTPVLGGLYHTYEKEVA</sequence>
<dbReference type="InterPro" id="IPR001584">
    <property type="entry name" value="Integrase_cat-core"/>
</dbReference>
<gene>
    <name evidence="2" type="ORF">Desgi_4541</name>
</gene>
<dbReference type="STRING" id="767817.Desgi_4541"/>
<dbReference type="Proteomes" id="UP000013520">
    <property type="component" value="Chromosome"/>
</dbReference>
<dbReference type="eggNOG" id="COG2801">
    <property type="taxonomic scope" value="Bacteria"/>
</dbReference>
<dbReference type="KEGG" id="dgi:Desgi_4541"/>
<dbReference type="Gene3D" id="3.30.420.10">
    <property type="entry name" value="Ribonuclease H-like superfamily/Ribonuclease H"/>
    <property type="match status" value="1"/>
</dbReference>
<dbReference type="Pfam" id="PF13683">
    <property type="entry name" value="rve_3"/>
    <property type="match status" value="1"/>
</dbReference>
<evidence type="ECO:0000313" key="2">
    <source>
        <dbReference type="EMBL" id="AGL03769.1"/>
    </source>
</evidence>
<dbReference type="PANTHER" id="PTHR46889:SF4">
    <property type="entry name" value="TRANSPOSASE INSO FOR INSERTION SEQUENCE ELEMENT IS911B-RELATED"/>
    <property type="match status" value="1"/>
</dbReference>
<dbReference type="InterPro" id="IPR036397">
    <property type="entry name" value="RNaseH_sf"/>
</dbReference>
<organism evidence="2 3">
    <name type="scientific">Desulfoscipio gibsoniae DSM 7213</name>
    <dbReference type="NCBI Taxonomy" id="767817"/>
    <lineage>
        <taxon>Bacteria</taxon>
        <taxon>Bacillati</taxon>
        <taxon>Bacillota</taxon>
        <taxon>Clostridia</taxon>
        <taxon>Eubacteriales</taxon>
        <taxon>Desulfallaceae</taxon>
        <taxon>Desulfoscipio</taxon>
    </lineage>
</organism>
<dbReference type="PROSITE" id="PS50994">
    <property type="entry name" value="INTEGRASE"/>
    <property type="match status" value="1"/>
</dbReference>
<evidence type="ECO:0000313" key="3">
    <source>
        <dbReference type="Proteomes" id="UP000013520"/>
    </source>
</evidence>
<dbReference type="InterPro" id="IPR050900">
    <property type="entry name" value="Transposase_IS3/IS150/IS904"/>
</dbReference>
<keyword evidence="3" id="KW-1185">Reference proteome</keyword>
<evidence type="ECO:0000259" key="1">
    <source>
        <dbReference type="PROSITE" id="PS50994"/>
    </source>
</evidence>